<dbReference type="SMART" id="SM00344">
    <property type="entry name" value="HTH_ASNC"/>
    <property type="match status" value="1"/>
</dbReference>
<dbReference type="PROSITE" id="PS50956">
    <property type="entry name" value="HTH_ASNC_2"/>
    <property type="match status" value="1"/>
</dbReference>
<evidence type="ECO:0000256" key="2">
    <source>
        <dbReference type="ARBA" id="ARBA00023125"/>
    </source>
</evidence>
<dbReference type="InterPro" id="IPR036388">
    <property type="entry name" value="WH-like_DNA-bd_sf"/>
</dbReference>
<dbReference type="CDD" id="cd00090">
    <property type="entry name" value="HTH_ARSR"/>
    <property type="match status" value="1"/>
</dbReference>
<dbReference type="Pfam" id="PF13412">
    <property type="entry name" value="HTH_24"/>
    <property type="match status" value="1"/>
</dbReference>
<dbReference type="SUPFAM" id="SSF46785">
    <property type="entry name" value="Winged helix' DNA-binding domain"/>
    <property type="match status" value="1"/>
</dbReference>
<keyword evidence="2" id="KW-0238">DNA-binding</keyword>
<dbReference type="Gene3D" id="1.10.10.10">
    <property type="entry name" value="Winged helix-like DNA-binding domain superfamily/Winged helix DNA-binding domain"/>
    <property type="match status" value="1"/>
</dbReference>
<protein>
    <submittedName>
        <fullName evidence="5">Transcriptional regulator</fullName>
    </submittedName>
</protein>
<evidence type="ECO:0000256" key="3">
    <source>
        <dbReference type="ARBA" id="ARBA00023163"/>
    </source>
</evidence>
<sequence length="159" mass="17420">MLDSTDERLLRALQDNATATAQELSERLNMSASQIGRRRQRLEAEGYITGYHASLDAAALGLSVQAFVQVSMSGHTPANAQVFQKLAQDRPEVVSLWTLTGEADYMLRVYCPSLAALNALVHDVFLPHEAVARVQTKIVMEQLKKDAGLPVSSGAQRVR</sequence>
<dbReference type="RefSeq" id="WP_188670439.1">
    <property type="nucleotide sequence ID" value="NZ_BMKA01000001.1"/>
</dbReference>
<dbReference type="InterPro" id="IPR000485">
    <property type="entry name" value="AsnC-type_HTH_dom"/>
</dbReference>
<dbReference type="PRINTS" id="PR00033">
    <property type="entry name" value="HTHASNC"/>
</dbReference>
<comment type="caution">
    <text evidence="5">The sequence shown here is derived from an EMBL/GenBank/DDBJ whole genome shotgun (WGS) entry which is preliminary data.</text>
</comment>
<dbReference type="PANTHER" id="PTHR30154">
    <property type="entry name" value="LEUCINE-RESPONSIVE REGULATORY PROTEIN"/>
    <property type="match status" value="1"/>
</dbReference>
<keyword evidence="6" id="KW-1185">Reference proteome</keyword>
<dbReference type="InterPro" id="IPR019888">
    <property type="entry name" value="Tscrpt_reg_AsnC-like"/>
</dbReference>
<gene>
    <name evidence="5" type="ORF">GCM10011498_04160</name>
</gene>
<dbReference type="Proteomes" id="UP000628017">
    <property type="component" value="Unassembled WGS sequence"/>
</dbReference>
<keyword evidence="1" id="KW-0805">Transcription regulation</keyword>
<name>A0A916QS16_9RHOB</name>
<dbReference type="InterPro" id="IPR036390">
    <property type="entry name" value="WH_DNA-bd_sf"/>
</dbReference>
<dbReference type="GO" id="GO:0043565">
    <property type="term" value="F:sequence-specific DNA binding"/>
    <property type="evidence" value="ECO:0007669"/>
    <property type="project" value="InterPro"/>
</dbReference>
<dbReference type="GO" id="GO:0043200">
    <property type="term" value="P:response to amino acid"/>
    <property type="evidence" value="ECO:0007669"/>
    <property type="project" value="TreeGrafter"/>
</dbReference>
<dbReference type="GO" id="GO:0005829">
    <property type="term" value="C:cytosol"/>
    <property type="evidence" value="ECO:0007669"/>
    <property type="project" value="TreeGrafter"/>
</dbReference>
<dbReference type="InterPro" id="IPR011008">
    <property type="entry name" value="Dimeric_a/b-barrel"/>
</dbReference>
<proteinExistence type="predicted"/>
<dbReference type="Gene3D" id="3.30.70.920">
    <property type="match status" value="1"/>
</dbReference>
<dbReference type="InterPro" id="IPR011991">
    <property type="entry name" value="ArsR-like_HTH"/>
</dbReference>
<feature type="domain" description="HTH asnC-type" evidence="4">
    <location>
        <begin position="2"/>
        <end position="63"/>
    </location>
</feature>
<reference evidence="5" key="1">
    <citation type="journal article" date="2014" name="Int. J. Syst. Evol. Microbiol.">
        <title>Complete genome sequence of Corynebacterium casei LMG S-19264T (=DSM 44701T), isolated from a smear-ripened cheese.</title>
        <authorList>
            <consortium name="US DOE Joint Genome Institute (JGI-PGF)"/>
            <person name="Walter F."/>
            <person name="Albersmeier A."/>
            <person name="Kalinowski J."/>
            <person name="Ruckert C."/>
        </authorList>
    </citation>
    <scope>NUCLEOTIDE SEQUENCE</scope>
    <source>
        <strain evidence="5">CGMCC 1.15880</strain>
    </source>
</reference>
<dbReference type="InterPro" id="IPR019887">
    <property type="entry name" value="Tscrpt_reg_AsnC/Lrp_C"/>
</dbReference>
<dbReference type="SUPFAM" id="SSF54909">
    <property type="entry name" value="Dimeric alpha+beta barrel"/>
    <property type="match status" value="1"/>
</dbReference>
<dbReference type="GO" id="GO:0006355">
    <property type="term" value="P:regulation of DNA-templated transcription"/>
    <property type="evidence" value="ECO:0007669"/>
    <property type="project" value="UniProtKB-ARBA"/>
</dbReference>
<dbReference type="EMBL" id="BMKA01000001">
    <property type="protein sequence ID" value="GGA07482.1"/>
    <property type="molecule type" value="Genomic_DNA"/>
</dbReference>
<dbReference type="Pfam" id="PF01037">
    <property type="entry name" value="AsnC_trans_reg"/>
    <property type="match status" value="1"/>
</dbReference>
<reference evidence="5" key="2">
    <citation type="submission" date="2020-09" db="EMBL/GenBank/DDBJ databases">
        <authorList>
            <person name="Sun Q."/>
            <person name="Zhou Y."/>
        </authorList>
    </citation>
    <scope>NUCLEOTIDE SEQUENCE</scope>
    <source>
        <strain evidence="5">CGMCC 1.15880</strain>
    </source>
</reference>
<accession>A0A916QS16</accession>
<keyword evidence="3" id="KW-0804">Transcription</keyword>
<evidence type="ECO:0000313" key="5">
    <source>
        <dbReference type="EMBL" id="GGA07482.1"/>
    </source>
</evidence>
<evidence type="ECO:0000256" key="1">
    <source>
        <dbReference type="ARBA" id="ARBA00023015"/>
    </source>
</evidence>
<dbReference type="AlphaFoldDB" id="A0A916QS16"/>
<evidence type="ECO:0000313" key="6">
    <source>
        <dbReference type="Proteomes" id="UP000628017"/>
    </source>
</evidence>
<evidence type="ECO:0000259" key="4">
    <source>
        <dbReference type="PROSITE" id="PS50956"/>
    </source>
</evidence>
<organism evidence="5 6">
    <name type="scientific">Neptunicoccus cionae</name>
    <dbReference type="NCBI Taxonomy" id="2035344"/>
    <lineage>
        <taxon>Bacteria</taxon>
        <taxon>Pseudomonadati</taxon>
        <taxon>Pseudomonadota</taxon>
        <taxon>Alphaproteobacteria</taxon>
        <taxon>Rhodobacterales</taxon>
        <taxon>Paracoccaceae</taxon>
        <taxon>Neptunicoccus</taxon>
    </lineage>
</organism>
<dbReference type="PANTHER" id="PTHR30154:SF46">
    <property type="entry name" value="TRANSCRIPTIONAL REGULATORY PROTEIN"/>
    <property type="match status" value="1"/>
</dbReference>